<accession>A0A1X9LLX1</accession>
<keyword evidence="1" id="KW-0812">Transmembrane</keyword>
<gene>
    <name evidence="2" type="ORF">B5808_13800</name>
</gene>
<evidence type="ECO:0000256" key="1">
    <source>
        <dbReference type="SAM" id="Phobius"/>
    </source>
</evidence>
<keyword evidence="1" id="KW-1133">Transmembrane helix</keyword>
<dbReference type="KEGG" id="cphy:B5808_13800"/>
<name>A0A1X9LLX1_9MICO</name>
<evidence type="ECO:0008006" key="4">
    <source>
        <dbReference type="Google" id="ProtNLM"/>
    </source>
</evidence>
<keyword evidence="3" id="KW-1185">Reference proteome</keyword>
<evidence type="ECO:0000313" key="2">
    <source>
        <dbReference type="EMBL" id="ARJ06173.1"/>
    </source>
</evidence>
<dbReference type="AlphaFoldDB" id="A0A1X9LLX1"/>
<reference evidence="2 3" key="1">
    <citation type="submission" date="2017-04" db="EMBL/GenBank/DDBJ databases">
        <authorList>
            <person name="Afonso C.L."/>
            <person name="Miller P.J."/>
            <person name="Scott M.A."/>
            <person name="Spackman E."/>
            <person name="Goraichik I."/>
            <person name="Dimitrov K.M."/>
            <person name="Suarez D.L."/>
            <person name="Swayne D.E."/>
        </authorList>
    </citation>
    <scope>NUCLEOTIDE SEQUENCE [LARGE SCALE GENOMIC DNA]</scope>
    <source>
        <strain evidence="3">XA(T)</strain>
    </source>
</reference>
<keyword evidence="1" id="KW-0472">Membrane</keyword>
<dbReference type="EMBL" id="CP020715">
    <property type="protein sequence ID" value="ARJ06173.1"/>
    <property type="molecule type" value="Genomic_DNA"/>
</dbReference>
<sequence length="224" mass="24880">MPVSEQTVAPPVPRRRRGDVAGHGQIVLRPRAQILAQARLVGAALTVPILAAMLWFSIPRGTWPRVVVALAFVLAIYLLGWYLVRSAQICISHDGLIERGVFRRDNRVPAKRIAAVLIVDVYRGSTAETDRQLFVVDAAGDLLLRMRGQFWSVEDMDTVSAAFGVPVRRSEDPVTWRGLRTQSPELLYWFERFPLAGGLSVAGFLALLALVLILLMSPEVFVLR</sequence>
<feature type="transmembrane region" description="Helical" evidence="1">
    <location>
        <begin position="193"/>
        <end position="216"/>
    </location>
</feature>
<dbReference type="Proteomes" id="UP000192775">
    <property type="component" value="Chromosome"/>
</dbReference>
<evidence type="ECO:0000313" key="3">
    <source>
        <dbReference type="Proteomes" id="UP000192775"/>
    </source>
</evidence>
<protein>
    <recommendedName>
        <fullName evidence="4">PH domain-containing protein</fullName>
    </recommendedName>
</protein>
<organism evidence="2 3">
    <name type="scientific">Cnuibacter physcomitrellae</name>
    <dbReference type="NCBI Taxonomy" id="1619308"/>
    <lineage>
        <taxon>Bacteria</taxon>
        <taxon>Bacillati</taxon>
        <taxon>Actinomycetota</taxon>
        <taxon>Actinomycetes</taxon>
        <taxon>Micrococcales</taxon>
        <taxon>Microbacteriaceae</taxon>
        <taxon>Cnuibacter</taxon>
    </lineage>
</organism>
<dbReference type="STRING" id="1619308.B5808_13800"/>
<feature type="transmembrane region" description="Helical" evidence="1">
    <location>
        <begin position="64"/>
        <end position="84"/>
    </location>
</feature>
<proteinExistence type="predicted"/>
<feature type="transmembrane region" description="Helical" evidence="1">
    <location>
        <begin position="38"/>
        <end position="58"/>
    </location>
</feature>